<dbReference type="RefSeq" id="WP_338065937.1">
    <property type="nucleotide sequence ID" value="NZ_QQSW01000006.1"/>
</dbReference>
<dbReference type="AlphaFoldDB" id="A0A4R2L3P4"/>
<gene>
    <name evidence="2" type="ORF">EV688_101386</name>
</gene>
<dbReference type="EMBL" id="SLWX01000001">
    <property type="protein sequence ID" value="TCO78569.1"/>
    <property type="molecule type" value="Genomic_DNA"/>
</dbReference>
<accession>A0A4R2L3P4</accession>
<name>A0A4R2L3P4_9GAMM</name>
<feature type="compositionally biased region" description="Acidic residues" evidence="1">
    <location>
        <begin position="57"/>
        <end position="83"/>
    </location>
</feature>
<dbReference type="Proteomes" id="UP000294980">
    <property type="component" value="Unassembled WGS sequence"/>
</dbReference>
<evidence type="ECO:0000313" key="3">
    <source>
        <dbReference type="Proteomes" id="UP000294980"/>
    </source>
</evidence>
<reference evidence="2 3" key="1">
    <citation type="submission" date="2019-03" db="EMBL/GenBank/DDBJ databases">
        <title>Genomic Encyclopedia of Type Strains, Phase IV (KMG-IV): sequencing the most valuable type-strain genomes for metagenomic binning, comparative biology and taxonomic classification.</title>
        <authorList>
            <person name="Goeker M."/>
        </authorList>
    </citation>
    <scope>NUCLEOTIDE SEQUENCE [LARGE SCALE GENOMIC DNA]</scope>
    <source>
        <strain evidence="2 3">DSM 23344</strain>
    </source>
</reference>
<protein>
    <submittedName>
        <fullName evidence="2">Uncharacterized protein</fullName>
    </submittedName>
</protein>
<organism evidence="2 3">
    <name type="scientific">Chromatocurvus halotolerans</name>
    <dbReference type="NCBI Taxonomy" id="1132028"/>
    <lineage>
        <taxon>Bacteria</taxon>
        <taxon>Pseudomonadati</taxon>
        <taxon>Pseudomonadota</taxon>
        <taxon>Gammaproteobacteria</taxon>
        <taxon>Cellvibrionales</taxon>
        <taxon>Halieaceae</taxon>
        <taxon>Chromatocurvus</taxon>
    </lineage>
</organism>
<keyword evidence="3" id="KW-1185">Reference proteome</keyword>
<proteinExistence type="predicted"/>
<evidence type="ECO:0000256" key="1">
    <source>
        <dbReference type="SAM" id="MobiDB-lite"/>
    </source>
</evidence>
<feature type="region of interest" description="Disordered" evidence="1">
    <location>
        <begin position="49"/>
        <end position="83"/>
    </location>
</feature>
<comment type="caution">
    <text evidence="2">The sequence shown here is derived from an EMBL/GenBank/DDBJ whole genome shotgun (WGS) entry which is preliminary data.</text>
</comment>
<sequence>MAMTLVKKTADYCIYKRGDDRFAVENAHRKPVNGDEKVAILLQEGLIEAPKVKAPEPEPEAEETEAAAEGDAAEDAPAADDNA</sequence>
<evidence type="ECO:0000313" key="2">
    <source>
        <dbReference type="EMBL" id="TCO78569.1"/>
    </source>
</evidence>